<dbReference type="SUPFAM" id="SSF53850">
    <property type="entry name" value="Periplasmic binding protein-like II"/>
    <property type="match status" value="1"/>
</dbReference>
<comment type="similarity">
    <text evidence="1">Belongs to the LysR transcriptional regulatory family.</text>
</comment>
<comment type="caution">
    <text evidence="6">The sequence shown here is derived from an EMBL/GenBank/DDBJ whole genome shotgun (WGS) entry which is preliminary data.</text>
</comment>
<evidence type="ECO:0000313" key="6">
    <source>
        <dbReference type="EMBL" id="MFM4892191.1"/>
    </source>
</evidence>
<evidence type="ECO:0000313" key="7">
    <source>
        <dbReference type="Proteomes" id="UP001630969"/>
    </source>
</evidence>
<gene>
    <name evidence="6" type="ORF">ACEUDJ_04760</name>
</gene>
<dbReference type="PANTHER" id="PTHR30537:SF5">
    <property type="entry name" value="HTH-TYPE TRANSCRIPTIONAL ACTIVATOR TTDR-RELATED"/>
    <property type="match status" value="1"/>
</dbReference>
<dbReference type="SUPFAM" id="SSF46785">
    <property type="entry name" value="Winged helix' DNA-binding domain"/>
    <property type="match status" value="1"/>
</dbReference>
<dbReference type="Pfam" id="PF03466">
    <property type="entry name" value="LysR_substrate"/>
    <property type="match status" value="1"/>
</dbReference>
<proteinExistence type="inferred from homology"/>
<evidence type="ECO:0000259" key="5">
    <source>
        <dbReference type="PROSITE" id="PS50931"/>
    </source>
</evidence>
<evidence type="ECO:0000256" key="2">
    <source>
        <dbReference type="ARBA" id="ARBA00023015"/>
    </source>
</evidence>
<dbReference type="InterPro" id="IPR036388">
    <property type="entry name" value="WH-like_DNA-bd_sf"/>
</dbReference>
<dbReference type="InterPro" id="IPR005119">
    <property type="entry name" value="LysR_subst-bd"/>
</dbReference>
<dbReference type="PANTHER" id="PTHR30537">
    <property type="entry name" value="HTH-TYPE TRANSCRIPTIONAL REGULATOR"/>
    <property type="match status" value="1"/>
</dbReference>
<dbReference type="EMBL" id="JBGXBU010000001">
    <property type="protein sequence ID" value="MFM4892191.1"/>
    <property type="molecule type" value="Genomic_DNA"/>
</dbReference>
<evidence type="ECO:0000256" key="1">
    <source>
        <dbReference type="ARBA" id="ARBA00009437"/>
    </source>
</evidence>
<evidence type="ECO:0000256" key="3">
    <source>
        <dbReference type="ARBA" id="ARBA00023125"/>
    </source>
</evidence>
<dbReference type="InterPro" id="IPR036390">
    <property type="entry name" value="WH_DNA-bd_sf"/>
</dbReference>
<dbReference type="CDD" id="cd08422">
    <property type="entry name" value="PBP2_CrgA_like"/>
    <property type="match status" value="1"/>
</dbReference>
<dbReference type="Pfam" id="PF00126">
    <property type="entry name" value="HTH_1"/>
    <property type="match status" value="1"/>
</dbReference>
<dbReference type="PRINTS" id="PR00039">
    <property type="entry name" value="HTHLYSR"/>
</dbReference>
<dbReference type="RefSeq" id="WP_408788416.1">
    <property type="nucleotide sequence ID" value="NZ_JBGXBU010000001.1"/>
</dbReference>
<accession>A0ABW9GRP3</accession>
<reference evidence="6 7" key="1">
    <citation type="submission" date="2024-09" db="EMBL/GenBank/DDBJ databases">
        <title>Aeromonas strains Genome sequencing and assembly.</title>
        <authorList>
            <person name="Hu X."/>
            <person name="Tang B."/>
        </authorList>
    </citation>
    <scope>NUCLEOTIDE SEQUENCE [LARGE SCALE GENOMIC DNA]</scope>
    <source>
        <strain evidence="6 7">NB23SCDHY001</strain>
    </source>
</reference>
<sequence length="308" mass="34018">MLDRIRILAQVVESGSFSRAARALSLAPSSVTRTIDSLEAQLGVPLFKRSTRQLVLTEQGDYFLARSVRLLEEADQLVQSLQPLHEAPSGPLRVSVFESFGAACLSPLLPEFLARYPGIRLEIGFDNHLVDLDADNVDVAIRIGRPTDSGLHARTLLTNRSLLVASPAYLARHGVPGTPEEIAGHNCLIRGQGRQRQHWYFRQGAQQRVRVPVQGNLTSIGGTPLLEAARAGCGLLLLSSWMVQSSLDEGSLLPVLPLWRASPYEHSDDQILVVFRGGRFLKPQSRAFIDFLVERIPPLQTREPGWPE</sequence>
<protein>
    <submittedName>
        <fullName evidence="6">LysR family transcriptional regulator</fullName>
    </submittedName>
</protein>
<dbReference type="Proteomes" id="UP001630969">
    <property type="component" value="Unassembled WGS sequence"/>
</dbReference>
<organism evidence="6 7">
    <name type="scientific">Aeromonas bivalvium</name>
    <dbReference type="NCBI Taxonomy" id="440079"/>
    <lineage>
        <taxon>Bacteria</taxon>
        <taxon>Pseudomonadati</taxon>
        <taxon>Pseudomonadota</taxon>
        <taxon>Gammaproteobacteria</taxon>
        <taxon>Aeromonadales</taxon>
        <taxon>Aeromonadaceae</taxon>
        <taxon>Aeromonas</taxon>
    </lineage>
</organism>
<dbReference type="Gene3D" id="1.10.10.10">
    <property type="entry name" value="Winged helix-like DNA-binding domain superfamily/Winged helix DNA-binding domain"/>
    <property type="match status" value="1"/>
</dbReference>
<keyword evidence="2" id="KW-0805">Transcription regulation</keyword>
<name>A0ABW9GRP3_9GAMM</name>
<dbReference type="InterPro" id="IPR000847">
    <property type="entry name" value="LysR_HTH_N"/>
</dbReference>
<dbReference type="InterPro" id="IPR058163">
    <property type="entry name" value="LysR-type_TF_proteobact-type"/>
</dbReference>
<dbReference type="Gene3D" id="3.40.190.290">
    <property type="match status" value="1"/>
</dbReference>
<keyword evidence="4" id="KW-0804">Transcription</keyword>
<evidence type="ECO:0000256" key="4">
    <source>
        <dbReference type="ARBA" id="ARBA00023163"/>
    </source>
</evidence>
<feature type="domain" description="HTH lysR-type" evidence="5">
    <location>
        <begin position="1"/>
        <end position="57"/>
    </location>
</feature>
<dbReference type="GeneID" id="97219385"/>
<keyword evidence="7" id="KW-1185">Reference proteome</keyword>
<dbReference type="PROSITE" id="PS50931">
    <property type="entry name" value="HTH_LYSR"/>
    <property type="match status" value="1"/>
</dbReference>
<keyword evidence="3" id="KW-0238">DNA-binding</keyword>